<sequence length="676" mass="75450">MILTAEHSQNGSPTALQTDTAIHEKSNQERPSYQPVYSSPPPVRTPYDPADALEDLPGISYALELFLSSKMVESEDYCNKSDEKKERLYFATGYGLIQCVKGLMSYEDEDLLAGIEHTKQGNLVATKHRKKAASITSRLAGYVVSSFNSHGVGFIKSMTDVERHAELVYAESLFEKALLGIVYSGDWLAFIKEALNMRTTITVYRTLLKFVNTMDAESLANGGPPEDPSIDAHFRSGVYLGAGMATLILSLLPQKLLTIVELFGYKGDRKEALELLCRAGGWSADSSEPAVSTAQEGVRRTICDMALMIFHLVLSSFTFDGVDVGMAQKIIDWNLKRYPNGVFFLFGAGRSSLVRSQPRRAISFYTRAMEVQSQYRNLHHISFWEIAIATLALWDLKDSLESWKVLQEEATWSKAIYSYGMAVCLLELADIIDRGNQESKSGPSSKEMREQAAKLMEQVPSLRQKIAGKSIPLEKFVSRKARKFTSQGGRLALPALELAYLFLAIAHAPRKSVQETQMLSEVRRSQAILDKANGDPKKYKGGKGYWDDLCLVKFLEGICMRYIAYPDPDAELDPSEEPTMSQEEADKASEDAFNAVLKNGPMIELDHYLVYNAHYELGRLYACRGNTDTAKMHFDLVLSGKYLEVGPSGKKGRYSLENALHLRTHAAVEALHQKRL</sequence>
<dbReference type="EMBL" id="JBANRG010000030">
    <property type="protein sequence ID" value="KAK7451747.1"/>
    <property type="molecule type" value="Genomic_DNA"/>
</dbReference>
<feature type="region of interest" description="Disordered" evidence="1">
    <location>
        <begin position="1"/>
        <end position="42"/>
    </location>
</feature>
<evidence type="ECO:0000313" key="3">
    <source>
        <dbReference type="Proteomes" id="UP001498398"/>
    </source>
</evidence>
<dbReference type="InterPro" id="IPR011990">
    <property type="entry name" value="TPR-like_helical_dom_sf"/>
</dbReference>
<dbReference type="Pfam" id="PF10300">
    <property type="entry name" value="Iml2-TPR_39"/>
    <property type="match status" value="1"/>
</dbReference>
<keyword evidence="3" id="KW-1185">Reference proteome</keyword>
<proteinExistence type="predicted"/>
<organism evidence="2 3">
    <name type="scientific">Marasmiellus scandens</name>
    <dbReference type="NCBI Taxonomy" id="2682957"/>
    <lineage>
        <taxon>Eukaryota</taxon>
        <taxon>Fungi</taxon>
        <taxon>Dikarya</taxon>
        <taxon>Basidiomycota</taxon>
        <taxon>Agaricomycotina</taxon>
        <taxon>Agaricomycetes</taxon>
        <taxon>Agaricomycetidae</taxon>
        <taxon>Agaricales</taxon>
        <taxon>Marasmiineae</taxon>
        <taxon>Omphalotaceae</taxon>
        <taxon>Marasmiellus</taxon>
    </lineage>
</organism>
<dbReference type="Proteomes" id="UP001498398">
    <property type="component" value="Unassembled WGS sequence"/>
</dbReference>
<reference evidence="2 3" key="1">
    <citation type="submission" date="2024-01" db="EMBL/GenBank/DDBJ databases">
        <title>A draft genome for the cacao thread blight pathogen Marasmiellus scandens.</title>
        <authorList>
            <person name="Baruah I.K."/>
            <person name="Leung J."/>
            <person name="Bukari Y."/>
            <person name="Amoako-Attah I."/>
            <person name="Meinhardt L.W."/>
            <person name="Bailey B.A."/>
            <person name="Cohen S.P."/>
        </authorList>
    </citation>
    <scope>NUCLEOTIDE SEQUENCE [LARGE SCALE GENOMIC DNA]</scope>
    <source>
        <strain evidence="2 3">GH-19</strain>
    </source>
</reference>
<feature type="compositionally biased region" description="Polar residues" evidence="1">
    <location>
        <begin position="1"/>
        <end position="20"/>
    </location>
</feature>
<comment type="caution">
    <text evidence="2">The sequence shown here is derived from an EMBL/GenBank/DDBJ whole genome shotgun (WGS) entry which is preliminary data.</text>
</comment>
<evidence type="ECO:0008006" key="4">
    <source>
        <dbReference type="Google" id="ProtNLM"/>
    </source>
</evidence>
<evidence type="ECO:0000256" key="1">
    <source>
        <dbReference type="SAM" id="MobiDB-lite"/>
    </source>
</evidence>
<accession>A0ABR1J8N9</accession>
<dbReference type="PANTHER" id="PTHR31859">
    <property type="entry name" value="TETRATRICOPEPTIDE REPEAT PROTEIN 39 FAMILY MEMBER"/>
    <property type="match status" value="1"/>
</dbReference>
<dbReference type="SUPFAM" id="SSF48452">
    <property type="entry name" value="TPR-like"/>
    <property type="match status" value="1"/>
</dbReference>
<dbReference type="PANTHER" id="PTHR31859:SF1">
    <property type="entry name" value="TETRATRICOPEPTIDE REPEAT PROTEIN 39C"/>
    <property type="match status" value="1"/>
</dbReference>
<dbReference type="InterPro" id="IPR019412">
    <property type="entry name" value="IML2/TPR_39"/>
</dbReference>
<protein>
    <recommendedName>
        <fullName evidence="4">Tetratricopeptide repeat protein 39B</fullName>
    </recommendedName>
</protein>
<evidence type="ECO:0000313" key="2">
    <source>
        <dbReference type="EMBL" id="KAK7451747.1"/>
    </source>
</evidence>
<gene>
    <name evidence="2" type="ORF">VKT23_012426</name>
</gene>
<name>A0ABR1J8N9_9AGAR</name>